<feature type="transmembrane region" description="Helical" evidence="1">
    <location>
        <begin position="63"/>
        <end position="82"/>
    </location>
</feature>
<evidence type="ECO:0000313" key="2">
    <source>
        <dbReference type="EMBL" id="TRZ39923.1"/>
    </source>
</evidence>
<dbReference type="NCBIfam" id="NF041644">
    <property type="entry name" value="CBO0543_fam"/>
    <property type="match status" value="1"/>
</dbReference>
<sequence>MYVLWITFAVLIIFLFVMPKTLTWRGNILVIPLVSYCAWIAHFLVAVKLDFVDFGPTKEVEYSDFFLVTLTPPLLAITYLNYLKNKHYIMYAVIWSVVSFFIEYLLSQSGFMKHHEWKLWYSLPVYLLSYLGLKVVYNKLIKCPSRDS</sequence>
<dbReference type="AlphaFoldDB" id="A0A553SSE6"/>
<evidence type="ECO:0000313" key="3">
    <source>
        <dbReference type="Proteomes" id="UP000319837"/>
    </source>
</evidence>
<organism evidence="2 3">
    <name type="scientific">Niallia circulans</name>
    <name type="common">Bacillus circulans</name>
    <dbReference type="NCBI Taxonomy" id="1397"/>
    <lineage>
        <taxon>Bacteria</taxon>
        <taxon>Bacillati</taxon>
        <taxon>Bacillota</taxon>
        <taxon>Bacilli</taxon>
        <taxon>Bacillales</taxon>
        <taxon>Bacillaceae</taxon>
        <taxon>Niallia</taxon>
    </lineage>
</organism>
<accession>A0A553SSE6</accession>
<feature type="transmembrane region" description="Helical" evidence="1">
    <location>
        <begin position="29"/>
        <end position="51"/>
    </location>
</feature>
<keyword evidence="1" id="KW-1133">Transmembrane helix</keyword>
<name>A0A553SSE6_NIACI</name>
<evidence type="ECO:0000256" key="1">
    <source>
        <dbReference type="SAM" id="Phobius"/>
    </source>
</evidence>
<keyword evidence="1" id="KW-0472">Membrane</keyword>
<dbReference type="Proteomes" id="UP000319837">
    <property type="component" value="Unassembled WGS sequence"/>
</dbReference>
<proteinExistence type="predicted"/>
<feature type="transmembrane region" description="Helical" evidence="1">
    <location>
        <begin position="119"/>
        <end position="137"/>
    </location>
</feature>
<reference evidence="3" key="1">
    <citation type="submission" date="2018-10" db="EMBL/GenBank/DDBJ databases">
        <title>FDA dAtabase for Regulatory Grade micrObial Sequences (FDA-ARGOS): Supporting development and validation of Infectious Disease Dx tests.</title>
        <authorList>
            <person name="Minogue T."/>
            <person name="Wolcott M."/>
            <person name="Wasieloski L."/>
            <person name="Aguilar W."/>
            <person name="Moore D."/>
            <person name="Tallon L."/>
            <person name="Sadzewicz L."/>
            <person name="Sengamalay N."/>
            <person name="Ott S."/>
            <person name="Godinez A."/>
            <person name="Nagaraj S."/>
            <person name="Vavikolanu K."/>
            <person name="Vyas G."/>
            <person name="Nadendla S."/>
            <person name="George J."/>
            <person name="Sichtig H."/>
        </authorList>
    </citation>
    <scope>NUCLEOTIDE SEQUENCE [LARGE SCALE GENOMIC DNA]</scope>
    <source>
        <strain evidence="3">FDAARGOS_343</strain>
    </source>
</reference>
<dbReference type="RefSeq" id="WP_185763344.1">
    <property type="nucleotide sequence ID" value="NZ_RIBP01000001.1"/>
</dbReference>
<keyword evidence="1" id="KW-0812">Transmembrane</keyword>
<comment type="caution">
    <text evidence="2">The sequence shown here is derived from an EMBL/GenBank/DDBJ whole genome shotgun (WGS) entry which is preliminary data.</text>
</comment>
<protein>
    <submittedName>
        <fullName evidence="2">Uncharacterized protein</fullName>
    </submittedName>
</protein>
<dbReference type="EMBL" id="RIBP01000001">
    <property type="protein sequence ID" value="TRZ39923.1"/>
    <property type="molecule type" value="Genomic_DNA"/>
</dbReference>
<gene>
    <name evidence="2" type="ORF">CEQ21_02985</name>
</gene>
<feature type="transmembrane region" description="Helical" evidence="1">
    <location>
        <begin position="88"/>
        <end position="107"/>
    </location>
</feature>
<dbReference type="InterPro" id="IPR048147">
    <property type="entry name" value="CBO0543-like"/>
</dbReference>